<gene>
    <name evidence="2" type="ORF">HRTV-29_gp43</name>
</gene>
<dbReference type="Proteomes" id="UP000827282">
    <property type="component" value="Segment"/>
</dbReference>
<proteinExistence type="predicted"/>
<feature type="region of interest" description="Disordered" evidence="1">
    <location>
        <begin position="1"/>
        <end position="33"/>
    </location>
</feature>
<reference evidence="2" key="1">
    <citation type="submission" date="2021-05" db="EMBL/GenBank/DDBJ databases">
        <title>Diversity, taxonomy and evolution of archaeal viruses of the class Caudoviricetes.</title>
        <authorList>
            <person name="Liu Y."/>
            <person name="Demina T.A."/>
            <person name="Roux S."/>
            <person name="Aiewsakun P."/>
            <person name="Kazlauskas D."/>
            <person name="Simmonds P."/>
            <person name="Prangishvili D."/>
            <person name="Oksanen H.M."/>
            <person name="Krupovic M."/>
        </authorList>
    </citation>
    <scope>NUCLEOTIDE SEQUENCE</scope>
    <source>
        <strain evidence="2">HRTV-29/29</strain>
    </source>
</reference>
<dbReference type="EMBL" id="MZ334526">
    <property type="protein sequence ID" value="UBF23321.1"/>
    <property type="molecule type" value="Genomic_DNA"/>
</dbReference>
<sequence length="75" mass="7623">MPEFTPAGVAPASGEVPRRNGEPTLTELPVEESTGTRRGLLYIDVSVNIVKVTIPDGSGGVATGTVVDLSGSVSL</sequence>
<accession>A0AAE9BZJ5</accession>
<protein>
    <submittedName>
        <fullName evidence="2">Uncharacterized protein</fullName>
    </submittedName>
</protein>
<name>A0AAE9BZJ5_9CAUD</name>
<evidence type="ECO:0000313" key="3">
    <source>
        <dbReference type="Proteomes" id="UP000827282"/>
    </source>
</evidence>
<evidence type="ECO:0000313" key="2">
    <source>
        <dbReference type="EMBL" id="UBF23321.1"/>
    </source>
</evidence>
<keyword evidence="3" id="KW-1185">Reference proteome</keyword>
<organism evidence="2 3">
    <name type="scientific">Halorubrum tailed virus 29</name>
    <dbReference type="NCBI Taxonomy" id="2878010"/>
    <lineage>
        <taxon>Viruses</taxon>
        <taxon>Duplodnaviria</taxon>
        <taxon>Heunggongvirae</taxon>
        <taxon>Uroviricota</taxon>
        <taxon>Caudoviricetes</taxon>
        <taxon>Kirjokansivirales</taxon>
        <taxon>Haloferuviridae</taxon>
        <taxon>Dpdavirus</taxon>
        <taxon>Dpdavirus caudatum</taxon>
        <taxon>Dpdavirus HRTV29</taxon>
    </lineage>
</organism>
<evidence type="ECO:0000256" key="1">
    <source>
        <dbReference type="SAM" id="MobiDB-lite"/>
    </source>
</evidence>